<evidence type="ECO:0000313" key="1">
    <source>
        <dbReference type="EMBL" id="STO08625.1"/>
    </source>
</evidence>
<dbReference type="AlphaFoldDB" id="A0A377FW24"/>
<accession>A0A377FW24</accession>
<evidence type="ECO:0000313" key="2">
    <source>
        <dbReference type="Proteomes" id="UP000254060"/>
    </source>
</evidence>
<protein>
    <submittedName>
        <fullName evidence="1">Uncharacterized protein</fullName>
    </submittedName>
</protein>
<name>A0A377FW24_9BACL</name>
<dbReference type="EMBL" id="UGGP01000001">
    <property type="protein sequence ID" value="STO08625.1"/>
    <property type="molecule type" value="Genomic_DNA"/>
</dbReference>
<organism evidence="1 2">
    <name type="scientific">Exiguobacterium aurantiacum</name>
    <dbReference type="NCBI Taxonomy" id="33987"/>
    <lineage>
        <taxon>Bacteria</taxon>
        <taxon>Bacillati</taxon>
        <taxon>Bacillota</taxon>
        <taxon>Bacilli</taxon>
        <taxon>Bacillales</taxon>
        <taxon>Bacillales Family XII. Incertae Sedis</taxon>
        <taxon>Exiguobacterium</taxon>
    </lineage>
</organism>
<reference evidence="1 2" key="1">
    <citation type="submission" date="2018-06" db="EMBL/GenBank/DDBJ databases">
        <authorList>
            <consortium name="Pathogen Informatics"/>
            <person name="Doyle S."/>
        </authorList>
    </citation>
    <scope>NUCLEOTIDE SEQUENCE [LARGE SCALE GENOMIC DNA]</scope>
    <source>
        <strain evidence="1 2">NCTC13163</strain>
    </source>
</reference>
<dbReference type="Proteomes" id="UP000254060">
    <property type="component" value="Unassembled WGS sequence"/>
</dbReference>
<sequence length="64" mass="7400">MNEWEQRLQALLDGSVEELTVPKEDFLTVRSILIEKEWLFQVVGEAKHGGVTIYRRNEISPTAE</sequence>
<dbReference type="RefSeq" id="WP_029335536.1">
    <property type="nucleotide sequence ID" value="NZ_UGGP01000001.1"/>
</dbReference>
<dbReference type="STRING" id="1397694.GCA_000702585_02491"/>
<proteinExistence type="predicted"/>
<gene>
    <name evidence="1" type="ORF">NCTC13163_01998</name>
</gene>
<dbReference type="OrthoDB" id="2455488at2"/>